<gene>
    <name evidence="1" type="ORF">I7412_05185</name>
</gene>
<proteinExistence type="predicted"/>
<dbReference type="EMBL" id="JAEACQ010000143">
    <property type="protein sequence ID" value="MBL7626572.1"/>
    <property type="molecule type" value="Genomic_DNA"/>
</dbReference>
<dbReference type="AlphaFoldDB" id="A0A937RA65"/>
<dbReference type="Proteomes" id="UP000604475">
    <property type="component" value="Unassembled WGS sequence"/>
</dbReference>
<name>A0A937RA65_9ACTN</name>
<dbReference type="RefSeq" id="WP_203003853.1">
    <property type="nucleotide sequence ID" value="NZ_JADWYU010000027.1"/>
</dbReference>
<protein>
    <submittedName>
        <fullName evidence="1">ABC transporter permease</fullName>
    </submittedName>
</protein>
<evidence type="ECO:0000313" key="2">
    <source>
        <dbReference type="Proteomes" id="UP000604475"/>
    </source>
</evidence>
<accession>A0A937RA65</accession>
<keyword evidence="2" id="KW-1185">Reference proteome</keyword>
<sequence>MQTTIVILLGLLLVVALVAPRLRARSLVPLVCILLGWFWSELGFIPTITEVVEAIGGFFGSLPIHLN</sequence>
<comment type="caution">
    <text evidence="1">The sequence shown here is derived from an EMBL/GenBank/DDBJ whole genome shotgun (WGS) entry which is preliminary data.</text>
</comment>
<evidence type="ECO:0000313" key="1">
    <source>
        <dbReference type="EMBL" id="MBL7626572.1"/>
    </source>
</evidence>
<organism evidence="1 2">
    <name type="scientific">Frankia nepalensis</name>
    <dbReference type="NCBI Taxonomy" id="1836974"/>
    <lineage>
        <taxon>Bacteria</taxon>
        <taxon>Bacillati</taxon>
        <taxon>Actinomycetota</taxon>
        <taxon>Actinomycetes</taxon>
        <taxon>Frankiales</taxon>
        <taxon>Frankiaceae</taxon>
        <taxon>Frankia</taxon>
    </lineage>
</organism>
<reference evidence="1" key="1">
    <citation type="submission" date="2020-12" db="EMBL/GenBank/DDBJ databases">
        <title>Genomic characterization of non-nitrogen-fixing Frankia strains.</title>
        <authorList>
            <person name="Carlos-Shanley C."/>
            <person name="Guerra T."/>
            <person name="Hahn D."/>
        </authorList>
    </citation>
    <scope>NUCLEOTIDE SEQUENCE</scope>
    <source>
        <strain evidence="1">CN6</strain>
    </source>
</reference>